<organism evidence="2">
    <name type="scientific">Serpula lacrymans var. lacrymans (strain S7.3)</name>
    <name type="common">Dry rot fungus</name>
    <dbReference type="NCBI Taxonomy" id="936435"/>
    <lineage>
        <taxon>Eukaryota</taxon>
        <taxon>Fungi</taxon>
        <taxon>Dikarya</taxon>
        <taxon>Basidiomycota</taxon>
        <taxon>Agaricomycotina</taxon>
        <taxon>Agaricomycetes</taxon>
        <taxon>Agaricomycetidae</taxon>
        <taxon>Boletales</taxon>
        <taxon>Coniophorineae</taxon>
        <taxon>Serpulaceae</taxon>
        <taxon>Serpula</taxon>
    </lineage>
</organism>
<protein>
    <submittedName>
        <fullName evidence="1">Uncharacterized protein</fullName>
    </submittedName>
</protein>
<dbReference type="Proteomes" id="UP000008063">
    <property type="component" value="Unassembled WGS sequence"/>
</dbReference>
<proteinExistence type="predicted"/>
<sequence>MSSQTSATKLLIQIGVASGKNNNVSGVAEVLANVHLDHADVKLKLNGIEEYLDAQFNAVTNWFSLVDNQLHSLTHKVDKCN</sequence>
<dbReference type="AlphaFoldDB" id="F8PLP7"/>
<dbReference type="EMBL" id="GL945476">
    <property type="protein sequence ID" value="EGO02529.1"/>
    <property type="molecule type" value="Genomic_DNA"/>
</dbReference>
<reference evidence="2" key="1">
    <citation type="journal article" date="2011" name="Science">
        <title>The plant cell wall-decomposing machinery underlies the functional diversity of forest fungi.</title>
        <authorList>
            <person name="Eastwood D.C."/>
            <person name="Floudas D."/>
            <person name="Binder M."/>
            <person name="Majcherczyk A."/>
            <person name="Schneider P."/>
            <person name="Aerts A."/>
            <person name="Asiegbu F.O."/>
            <person name="Baker S.E."/>
            <person name="Barry K."/>
            <person name="Bendiksby M."/>
            <person name="Blumentritt M."/>
            <person name="Coutinho P.M."/>
            <person name="Cullen D."/>
            <person name="de Vries R.P."/>
            <person name="Gathman A."/>
            <person name="Goodell B."/>
            <person name="Henrissat B."/>
            <person name="Ihrmark K."/>
            <person name="Kauserud H."/>
            <person name="Kohler A."/>
            <person name="LaButti K."/>
            <person name="Lapidus A."/>
            <person name="Lavin J.L."/>
            <person name="Lee Y.-H."/>
            <person name="Lindquist E."/>
            <person name="Lilly W."/>
            <person name="Lucas S."/>
            <person name="Morin E."/>
            <person name="Murat C."/>
            <person name="Oguiza J.A."/>
            <person name="Park J."/>
            <person name="Pisabarro A.G."/>
            <person name="Riley R."/>
            <person name="Rosling A."/>
            <person name="Salamov A."/>
            <person name="Schmidt O."/>
            <person name="Schmutz J."/>
            <person name="Skrede I."/>
            <person name="Stenlid J."/>
            <person name="Wiebenga A."/>
            <person name="Xie X."/>
            <person name="Kuees U."/>
            <person name="Hibbett D.S."/>
            <person name="Hoffmeister D."/>
            <person name="Hoegberg N."/>
            <person name="Martin F."/>
            <person name="Grigoriev I.V."/>
            <person name="Watkinson S.C."/>
        </authorList>
    </citation>
    <scope>NUCLEOTIDE SEQUENCE [LARGE SCALE GENOMIC DNA]</scope>
    <source>
        <strain evidence="2">strain S7.3</strain>
    </source>
</reference>
<gene>
    <name evidence="1" type="ORF">SERLA73DRAFT_70032</name>
</gene>
<keyword evidence="2" id="KW-1185">Reference proteome</keyword>
<dbReference type="InParanoid" id="F8PLP7"/>
<name>F8PLP7_SERL3</name>
<evidence type="ECO:0000313" key="1">
    <source>
        <dbReference type="EMBL" id="EGO02529.1"/>
    </source>
</evidence>
<dbReference type="HOGENOM" id="CLU_2575316_0_0_1"/>
<evidence type="ECO:0000313" key="2">
    <source>
        <dbReference type="Proteomes" id="UP000008063"/>
    </source>
</evidence>
<accession>F8PLP7</accession>